<dbReference type="PhylomeDB" id="Q2RQP0"/>
<keyword evidence="5" id="KW-1185">Reference proteome</keyword>
<dbReference type="Pfam" id="PF00072">
    <property type="entry name" value="Response_reg"/>
    <property type="match status" value="1"/>
</dbReference>
<dbReference type="Proteomes" id="UP000001929">
    <property type="component" value="Chromosome"/>
</dbReference>
<dbReference type="InterPro" id="IPR001789">
    <property type="entry name" value="Sig_transdc_resp-reg_receiver"/>
</dbReference>
<evidence type="ECO:0000256" key="2">
    <source>
        <dbReference type="PROSITE-ProRule" id="PRU00169"/>
    </source>
</evidence>
<protein>
    <submittedName>
        <fullName evidence="4">Response regulator receiver domain protein (CheY)</fullName>
    </submittedName>
</protein>
<dbReference type="SUPFAM" id="SSF52172">
    <property type="entry name" value="CheY-like"/>
    <property type="match status" value="1"/>
</dbReference>
<dbReference type="EnsemblBacteria" id="ABC23555">
    <property type="protein sequence ID" value="ABC23555"/>
    <property type="gene ID" value="Rru_A2758"/>
</dbReference>
<dbReference type="GO" id="GO:0000160">
    <property type="term" value="P:phosphorelay signal transduction system"/>
    <property type="evidence" value="ECO:0007669"/>
    <property type="project" value="InterPro"/>
</dbReference>
<dbReference type="KEGG" id="rru:Rru_A2758"/>
<proteinExistence type="predicted"/>
<dbReference type="AlphaFoldDB" id="Q2RQP0"/>
<feature type="domain" description="Response regulatory" evidence="3">
    <location>
        <begin position="3"/>
        <end position="120"/>
    </location>
</feature>
<accession>Q2RQP0</accession>
<dbReference type="STRING" id="269796.Rru_A2758"/>
<evidence type="ECO:0000256" key="1">
    <source>
        <dbReference type="ARBA" id="ARBA00022553"/>
    </source>
</evidence>
<evidence type="ECO:0000313" key="4">
    <source>
        <dbReference type="EMBL" id="ABC23555.1"/>
    </source>
</evidence>
<dbReference type="PATRIC" id="fig|269796.9.peg.2864"/>
<organism evidence="4 5">
    <name type="scientific">Rhodospirillum rubrum (strain ATCC 11170 / ATH 1.1.1 / DSM 467 / LMG 4362 / NCIMB 8255 / S1)</name>
    <dbReference type="NCBI Taxonomy" id="269796"/>
    <lineage>
        <taxon>Bacteria</taxon>
        <taxon>Pseudomonadati</taxon>
        <taxon>Pseudomonadota</taxon>
        <taxon>Alphaproteobacteria</taxon>
        <taxon>Rhodospirillales</taxon>
        <taxon>Rhodospirillaceae</taxon>
        <taxon>Rhodospirillum</taxon>
    </lineage>
</organism>
<sequence length="122" mass="12973">MAEILIIEDMSGVRHALSGMLKRAGHSVVVAETGDQGLEHLRRRRFDLVITDMLMPGMDGTEVLFQLGAMPNHPPVIAISGGGAGISAETALKAAKLKADAFLQKPFEKAELLAAVDKVLAK</sequence>
<evidence type="ECO:0000313" key="5">
    <source>
        <dbReference type="Proteomes" id="UP000001929"/>
    </source>
</evidence>
<dbReference type="PANTHER" id="PTHR44591:SF23">
    <property type="entry name" value="CHEY SUBFAMILY"/>
    <property type="match status" value="1"/>
</dbReference>
<reference evidence="4 5" key="1">
    <citation type="journal article" date="2011" name="Stand. Genomic Sci.">
        <title>Complete genome sequence of Rhodospirillum rubrum type strain (S1).</title>
        <authorList>
            <person name="Munk A.C."/>
            <person name="Copeland A."/>
            <person name="Lucas S."/>
            <person name="Lapidus A."/>
            <person name="Del Rio T.G."/>
            <person name="Barry K."/>
            <person name="Detter J.C."/>
            <person name="Hammon N."/>
            <person name="Israni S."/>
            <person name="Pitluck S."/>
            <person name="Brettin T."/>
            <person name="Bruce D."/>
            <person name="Han C."/>
            <person name="Tapia R."/>
            <person name="Gilna P."/>
            <person name="Schmutz J."/>
            <person name="Larimer F."/>
            <person name="Land M."/>
            <person name="Kyrpides N.C."/>
            <person name="Mavromatis K."/>
            <person name="Richardson P."/>
            <person name="Rohde M."/>
            <person name="Goker M."/>
            <person name="Klenk H.P."/>
            <person name="Zhang Y."/>
            <person name="Roberts G.P."/>
            <person name="Reslewic S."/>
            <person name="Schwartz D.C."/>
        </authorList>
    </citation>
    <scope>NUCLEOTIDE SEQUENCE [LARGE SCALE GENOMIC DNA]</scope>
    <source>
        <strain evidence="5">ATCC 11170 / ATH 1.1.1 / DSM 467 / LMG 4362 / NCIMB 8255 / S1</strain>
    </source>
</reference>
<dbReference type="Gene3D" id="3.40.50.2300">
    <property type="match status" value="1"/>
</dbReference>
<dbReference type="HOGENOM" id="CLU_000445_69_8_5"/>
<dbReference type="InterPro" id="IPR050595">
    <property type="entry name" value="Bact_response_regulator"/>
</dbReference>
<dbReference type="RefSeq" id="WP_011390568.1">
    <property type="nucleotide sequence ID" value="NC_007643.1"/>
</dbReference>
<dbReference type="EMBL" id="CP000230">
    <property type="protein sequence ID" value="ABC23555.1"/>
    <property type="molecule type" value="Genomic_DNA"/>
</dbReference>
<dbReference type="PANTHER" id="PTHR44591">
    <property type="entry name" value="STRESS RESPONSE REGULATOR PROTEIN 1"/>
    <property type="match status" value="1"/>
</dbReference>
<keyword evidence="1 2" id="KW-0597">Phosphoprotein</keyword>
<name>Q2RQP0_RHORT</name>
<dbReference type="PROSITE" id="PS50110">
    <property type="entry name" value="RESPONSE_REGULATORY"/>
    <property type="match status" value="1"/>
</dbReference>
<feature type="modified residue" description="4-aspartylphosphate" evidence="2">
    <location>
        <position position="52"/>
    </location>
</feature>
<dbReference type="InterPro" id="IPR011006">
    <property type="entry name" value="CheY-like_superfamily"/>
</dbReference>
<gene>
    <name evidence="4" type="ordered locus">Rru_A2758</name>
</gene>
<dbReference type="SMART" id="SM00448">
    <property type="entry name" value="REC"/>
    <property type="match status" value="1"/>
</dbReference>
<dbReference type="eggNOG" id="COG2204">
    <property type="taxonomic scope" value="Bacteria"/>
</dbReference>
<evidence type="ECO:0000259" key="3">
    <source>
        <dbReference type="PROSITE" id="PS50110"/>
    </source>
</evidence>